<accession>A0ABM8IXQ5</accession>
<name>A0ABM8IXQ5_9CREN</name>
<dbReference type="EMBL" id="AP028907">
    <property type="protein sequence ID" value="BES80953.1"/>
    <property type="molecule type" value="Genomic_DNA"/>
</dbReference>
<dbReference type="Proteomes" id="UP001341135">
    <property type="component" value="Chromosome"/>
</dbReference>
<dbReference type="GeneID" id="89288555"/>
<evidence type="ECO:0000313" key="2">
    <source>
        <dbReference type="EMBL" id="BES80953.1"/>
    </source>
</evidence>
<evidence type="ECO:0000256" key="1">
    <source>
        <dbReference type="SAM" id="Phobius"/>
    </source>
</evidence>
<dbReference type="NCBIfam" id="TIGR02537">
    <property type="entry name" value="arch_flag_Nterm"/>
    <property type="match status" value="1"/>
</dbReference>
<protein>
    <submittedName>
        <fullName evidence="2">Uncharacterized protein</fullName>
    </submittedName>
</protein>
<evidence type="ECO:0000313" key="3">
    <source>
        <dbReference type="Proteomes" id="UP001341135"/>
    </source>
</evidence>
<dbReference type="InterPro" id="IPR013373">
    <property type="entry name" value="Flagellin/pilin_N_arc"/>
</dbReference>
<proteinExistence type="predicted"/>
<reference evidence="2 3" key="1">
    <citation type="submission" date="2023-09" db="EMBL/GenBank/DDBJ databases">
        <title>Pyrofollis japonicus gen. nov. sp. nov., a novel member of the family Pyrodictiaceae isolated from the Iheya North hydrothermal field.</title>
        <authorList>
            <person name="Miyazaki U."/>
            <person name="Sanari M."/>
            <person name="Tame A."/>
            <person name="Kitajima M."/>
            <person name="Okamoto A."/>
            <person name="Sawayama S."/>
            <person name="Miyazaki J."/>
            <person name="Takai K."/>
            <person name="Nakagawa S."/>
        </authorList>
    </citation>
    <scope>NUCLEOTIDE SEQUENCE [LARGE SCALE GENOMIC DNA]</scope>
    <source>
        <strain evidence="2 3">AV2</strain>
    </source>
</reference>
<dbReference type="RefSeq" id="WP_338251633.1">
    <property type="nucleotide sequence ID" value="NZ_AP028907.1"/>
</dbReference>
<keyword evidence="1" id="KW-0472">Membrane</keyword>
<gene>
    <name evidence="2" type="ORF">PABY_05200</name>
</gene>
<keyword evidence="1" id="KW-1133">Transmembrane helix</keyword>
<feature type="transmembrane region" description="Helical" evidence="1">
    <location>
        <begin position="12"/>
        <end position="32"/>
    </location>
</feature>
<organism evidence="2 3">
    <name type="scientific">Pyrodictium abyssi</name>
    <dbReference type="NCBI Taxonomy" id="54256"/>
    <lineage>
        <taxon>Archaea</taxon>
        <taxon>Thermoproteota</taxon>
        <taxon>Thermoprotei</taxon>
        <taxon>Desulfurococcales</taxon>
        <taxon>Pyrodictiaceae</taxon>
        <taxon>Pyrodictium</taxon>
    </lineage>
</organism>
<keyword evidence="3" id="KW-1185">Reference proteome</keyword>
<sequence length="144" mass="15356">MKSLLRGVSPVVATALLVLIAVATAALLYLWVSGVVQSMPQNSYQMQEQIKIDAVQYEVNGNTYNFTIYVRNVGDIKTKIASAYVINSNNTVAAANTTVNVQLAPGAVDEVLVANVPAGKLSEVVQVKVVTENGVEASYVVTLR</sequence>
<keyword evidence="1" id="KW-0812">Transmembrane</keyword>